<sequence length="83" mass="10139">RPKEVGEWFKDKRQLDKPPIINNVAKFAKSWRVWWKAMQPAWRRGGDHDWPLERRVVDEEQWEDLRKGGRNGLSMILITIIWW</sequence>
<gene>
    <name evidence="1" type="ORF">FA95DRAFT_1477793</name>
</gene>
<comment type="caution">
    <text evidence="1">The sequence shown here is derived from an EMBL/GenBank/DDBJ whole genome shotgun (WGS) entry which is preliminary data.</text>
</comment>
<keyword evidence="2" id="KW-1185">Reference proteome</keyword>
<reference evidence="1" key="2">
    <citation type="journal article" date="2022" name="New Phytol.">
        <title>Evolutionary transition to the ectomycorrhizal habit in the genomes of a hyperdiverse lineage of mushroom-forming fungi.</title>
        <authorList>
            <person name="Looney B."/>
            <person name="Miyauchi S."/>
            <person name="Morin E."/>
            <person name="Drula E."/>
            <person name="Courty P.E."/>
            <person name="Kohler A."/>
            <person name="Kuo A."/>
            <person name="LaButti K."/>
            <person name="Pangilinan J."/>
            <person name="Lipzen A."/>
            <person name="Riley R."/>
            <person name="Andreopoulos W."/>
            <person name="He G."/>
            <person name="Johnson J."/>
            <person name="Nolan M."/>
            <person name="Tritt A."/>
            <person name="Barry K.W."/>
            <person name="Grigoriev I.V."/>
            <person name="Nagy L.G."/>
            <person name="Hibbett D."/>
            <person name="Henrissat B."/>
            <person name="Matheny P.B."/>
            <person name="Labbe J."/>
            <person name="Martin F.M."/>
        </authorList>
    </citation>
    <scope>NUCLEOTIDE SEQUENCE</scope>
    <source>
        <strain evidence="1">FP105234-sp</strain>
    </source>
</reference>
<accession>A0ACB8R5J9</accession>
<feature type="non-terminal residue" evidence="1">
    <location>
        <position position="1"/>
    </location>
</feature>
<dbReference type="Proteomes" id="UP000814033">
    <property type="component" value="Unassembled WGS sequence"/>
</dbReference>
<name>A0ACB8R5J9_9AGAM</name>
<proteinExistence type="predicted"/>
<protein>
    <submittedName>
        <fullName evidence="1">Uncharacterized protein</fullName>
    </submittedName>
</protein>
<feature type="non-terminal residue" evidence="1">
    <location>
        <position position="83"/>
    </location>
</feature>
<evidence type="ECO:0000313" key="2">
    <source>
        <dbReference type="Proteomes" id="UP000814033"/>
    </source>
</evidence>
<dbReference type="EMBL" id="MU276319">
    <property type="protein sequence ID" value="KAI0039329.1"/>
    <property type="molecule type" value="Genomic_DNA"/>
</dbReference>
<organism evidence="1 2">
    <name type="scientific">Auriscalpium vulgare</name>
    <dbReference type="NCBI Taxonomy" id="40419"/>
    <lineage>
        <taxon>Eukaryota</taxon>
        <taxon>Fungi</taxon>
        <taxon>Dikarya</taxon>
        <taxon>Basidiomycota</taxon>
        <taxon>Agaricomycotina</taxon>
        <taxon>Agaricomycetes</taxon>
        <taxon>Russulales</taxon>
        <taxon>Auriscalpiaceae</taxon>
        <taxon>Auriscalpium</taxon>
    </lineage>
</organism>
<evidence type="ECO:0000313" key="1">
    <source>
        <dbReference type="EMBL" id="KAI0039329.1"/>
    </source>
</evidence>
<reference evidence="1" key="1">
    <citation type="submission" date="2021-02" db="EMBL/GenBank/DDBJ databases">
        <authorList>
            <consortium name="DOE Joint Genome Institute"/>
            <person name="Ahrendt S."/>
            <person name="Looney B.P."/>
            <person name="Miyauchi S."/>
            <person name="Morin E."/>
            <person name="Drula E."/>
            <person name="Courty P.E."/>
            <person name="Chicoki N."/>
            <person name="Fauchery L."/>
            <person name="Kohler A."/>
            <person name="Kuo A."/>
            <person name="Labutti K."/>
            <person name="Pangilinan J."/>
            <person name="Lipzen A."/>
            <person name="Riley R."/>
            <person name="Andreopoulos W."/>
            <person name="He G."/>
            <person name="Johnson J."/>
            <person name="Barry K.W."/>
            <person name="Grigoriev I.V."/>
            <person name="Nagy L."/>
            <person name="Hibbett D."/>
            <person name="Henrissat B."/>
            <person name="Matheny P.B."/>
            <person name="Labbe J."/>
            <person name="Martin F."/>
        </authorList>
    </citation>
    <scope>NUCLEOTIDE SEQUENCE</scope>
    <source>
        <strain evidence="1">FP105234-sp</strain>
    </source>
</reference>